<name>Q6UVQ2_TUPAK</name>
<protein>
    <submittedName>
        <fullName evidence="1">Uncharacterized protein</fullName>
    </submittedName>
</protein>
<dbReference type="RefSeq" id="YP_025813.1">
    <property type="nucleotide sequence ID" value="NC_005926.1"/>
</dbReference>
<dbReference type="AlphaFoldDB" id="Q6UVQ2"/>
<keyword evidence="1" id="KW-0496">Mitochondrion</keyword>
<gene>
    <name evidence="1" type="primary">orf93</name>
</gene>
<reference evidence="1" key="1">
    <citation type="submission" date="2003-08" db="EMBL/GenBank/DDBJ databases">
        <authorList>
            <person name="Pombert J.-F."/>
            <person name="Otis C."/>
            <person name="Lemieux C."/>
            <person name="Turmel M."/>
        </authorList>
    </citation>
    <scope>NUCLEOTIDE SEQUENCE</scope>
    <source>
        <strain evidence="1">UTEX 1912</strain>
    </source>
</reference>
<organism evidence="1">
    <name type="scientific">Tupiella akineta</name>
    <name type="common">Green alga</name>
    <name type="synonym">Pseudendoclonium akinetum</name>
    <dbReference type="NCBI Taxonomy" id="160070"/>
    <lineage>
        <taxon>Eukaryota</taxon>
        <taxon>Viridiplantae</taxon>
        <taxon>Chlorophyta</taxon>
        <taxon>core chlorophytes</taxon>
        <taxon>Ulvophyceae</taxon>
        <taxon>OUU clade</taxon>
        <taxon>Ulotrichales</taxon>
        <taxon>Tupiellaceae</taxon>
        <taxon>Tupiella</taxon>
    </lineage>
</organism>
<dbReference type="EMBL" id="AY359242">
    <property type="protein sequence ID" value="AAQ18772.1"/>
    <property type="molecule type" value="Genomic_DNA"/>
</dbReference>
<geneLocation type="mitochondrion" evidence="1"/>
<evidence type="ECO:0000313" key="1">
    <source>
        <dbReference type="EMBL" id="AAQ18772.1"/>
    </source>
</evidence>
<dbReference type="GeneID" id="2847004"/>
<sequence>MSRFCPQQKQGAAKFAHFIRKLRRNLLISFANYGLRQFVRKRKTNFGGSKICSFHSQTTGCGNLFVNGKPTSGAAKFAHFIRKLRRKAAAICS</sequence>
<accession>Q6UVQ2</accession>
<proteinExistence type="predicted"/>
<reference evidence="1" key="2">
    <citation type="journal article" date="2004" name="Mol. Biol. Evol.">
        <title>The complete mitochondrial DNA sequence of the green alga Pseudendoclonium akinetum (Ulvophyceae) highlights distinctive evolutionary trends in the chlorophyta and suggests a sister-group relationship between the Ulvophyceae and Chlorophyceae.</title>
        <authorList>
            <person name="Pombert J.F."/>
            <person name="Otis C."/>
            <person name="Lemieux C."/>
            <person name="Turmel M."/>
        </authorList>
    </citation>
    <scope>NUCLEOTIDE SEQUENCE</scope>
    <source>
        <strain evidence="1">UTEX 1912</strain>
    </source>
</reference>